<feature type="domain" description="Solute-binding protein family 5" evidence="1">
    <location>
        <begin position="73"/>
        <end position="454"/>
    </location>
</feature>
<dbReference type="InterPro" id="IPR000914">
    <property type="entry name" value="SBP_5_dom"/>
</dbReference>
<dbReference type="Pfam" id="PF00496">
    <property type="entry name" value="SBP_bac_5"/>
    <property type="match status" value="1"/>
</dbReference>
<dbReference type="PANTHER" id="PTHR30290">
    <property type="entry name" value="PERIPLASMIC BINDING COMPONENT OF ABC TRANSPORTER"/>
    <property type="match status" value="1"/>
</dbReference>
<gene>
    <name evidence="2" type="ORF">ENU30_00085</name>
</gene>
<reference evidence="2" key="1">
    <citation type="journal article" date="2020" name="mSystems">
        <title>Genome- and Community-Level Interaction Insights into Carbon Utilization and Element Cycling Functions of Hydrothermarchaeota in Hydrothermal Sediment.</title>
        <authorList>
            <person name="Zhou Z."/>
            <person name="Liu Y."/>
            <person name="Xu W."/>
            <person name="Pan J."/>
            <person name="Luo Z.H."/>
            <person name="Li M."/>
        </authorList>
    </citation>
    <scope>NUCLEOTIDE SEQUENCE [LARGE SCALE GENOMIC DNA]</scope>
    <source>
        <strain evidence="2">SpSt-657</strain>
    </source>
</reference>
<feature type="non-terminal residue" evidence="2">
    <location>
        <position position="617"/>
    </location>
</feature>
<dbReference type="Gene3D" id="3.10.105.10">
    <property type="entry name" value="Dipeptide-binding Protein, Domain 3"/>
    <property type="match status" value="1"/>
</dbReference>
<dbReference type="AlphaFoldDB" id="A0A7J3JNN2"/>
<proteinExistence type="predicted"/>
<dbReference type="Gene3D" id="3.40.190.10">
    <property type="entry name" value="Periplasmic binding protein-like II"/>
    <property type="match status" value="1"/>
</dbReference>
<organism evidence="2">
    <name type="scientific">Ignisphaera aggregans</name>
    <dbReference type="NCBI Taxonomy" id="334771"/>
    <lineage>
        <taxon>Archaea</taxon>
        <taxon>Thermoproteota</taxon>
        <taxon>Thermoprotei</taxon>
        <taxon>Desulfurococcales</taxon>
        <taxon>Desulfurococcaceae</taxon>
        <taxon>Ignisphaera</taxon>
    </lineage>
</organism>
<dbReference type="Gene3D" id="3.90.76.10">
    <property type="entry name" value="Dipeptide-binding Protein, Domain 1"/>
    <property type="match status" value="1"/>
</dbReference>
<dbReference type="SUPFAM" id="SSF53850">
    <property type="entry name" value="Periplasmic binding protein-like II"/>
    <property type="match status" value="1"/>
</dbReference>
<sequence length="617" mass="71002">MKKLVELIIIVLMFALSLLPVLQAQYRPEDTLKFSRGRTAFNWNEYAGSTVSPLNILYPTLFIEGESYGVKGFVPILAEKYEWIDPYTVRIYIRSQAKWSDGKPITADDLIYTIRLGLYAGRGPGSGCRPDVVELIKRIDDRTVELRMNRTSYQLGRVGYISFIDCWITLRVYPKHVFEAVNASGQVKSWRNNEPDKMVVSGPYRLVSFDEAAGQIYYERIDNWWGRDIFGLPGPKYLILLFYPSDQARVIALQNNELDWDGNGGMPDIYNYFRDGIYTWDIKNPPYYRTGTGNFMVFNMRSPVVGKYREVRLAMVYAFPWDEHIEKALSGAGIKSSMAWLPDEPPWSSYINRTLCKMYWGNEGCVLTTNLEKAKEILEQAGIIDRNGDGIRELPDGTKLSITYLVRSGAAVREMLAELFKANLEKIGFEVNVQRQSISTIQQIIQTGGTQWDVADTSETITANWASPWSTYYIRLHSINIPYNNYAWYNNSELDKLINMLTSPFEDVKIKAASKIQEILYRDLPYIVYSRAGSWYQIRLDRWIGWPNATNPWWWPANSFTDQNFPVFFGIANKLKGETPRTPWWVKPTEMGGLLISYDRFWKDVTAILAPAPTPTP</sequence>
<dbReference type="EMBL" id="DTBZ01000003">
    <property type="protein sequence ID" value="HGQ17367.1"/>
    <property type="molecule type" value="Genomic_DNA"/>
</dbReference>
<name>A0A7J3JNN2_9CREN</name>
<protein>
    <recommendedName>
        <fullName evidence="1">Solute-binding protein family 5 domain-containing protein</fullName>
    </recommendedName>
</protein>
<comment type="caution">
    <text evidence="2">The sequence shown here is derived from an EMBL/GenBank/DDBJ whole genome shotgun (WGS) entry which is preliminary data.</text>
</comment>
<dbReference type="GO" id="GO:1904680">
    <property type="term" value="F:peptide transmembrane transporter activity"/>
    <property type="evidence" value="ECO:0007669"/>
    <property type="project" value="TreeGrafter"/>
</dbReference>
<evidence type="ECO:0000313" key="2">
    <source>
        <dbReference type="EMBL" id="HGQ17367.1"/>
    </source>
</evidence>
<dbReference type="InterPro" id="IPR039424">
    <property type="entry name" value="SBP_5"/>
</dbReference>
<accession>A0A7J3JNN2</accession>
<dbReference type="GO" id="GO:0015833">
    <property type="term" value="P:peptide transport"/>
    <property type="evidence" value="ECO:0007669"/>
    <property type="project" value="TreeGrafter"/>
</dbReference>
<dbReference type="PANTHER" id="PTHR30290:SF82">
    <property type="entry name" value="ABC-TYPE DIPEPTIDE_OLIGOPEPTIDE TRANSPORT SYSTEM, PERIPLASMIC COMPONENT"/>
    <property type="match status" value="1"/>
</dbReference>
<evidence type="ECO:0000259" key="1">
    <source>
        <dbReference type="Pfam" id="PF00496"/>
    </source>
</evidence>